<keyword evidence="3" id="KW-1185">Reference proteome</keyword>
<evidence type="ECO:0008006" key="4">
    <source>
        <dbReference type="Google" id="ProtNLM"/>
    </source>
</evidence>
<dbReference type="GeneID" id="85320951"/>
<evidence type="ECO:0000256" key="1">
    <source>
        <dbReference type="SAM" id="MobiDB-lite"/>
    </source>
</evidence>
<reference evidence="2" key="1">
    <citation type="submission" date="2023-06" db="EMBL/GenBank/DDBJ databases">
        <title>Genome-scale phylogeny and comparative genomics of the fungal order Sordariales.</title>
        <authorList>
            <consortium name="Lawrence Berkeley National Laboratory"/>
            <person name="Hensen N."/>
            <person name="Bonometti L."/>
            <person name="Westerberg I."/>
            <person name="Brannstrom I.O."/>
            <person name="Guillou S."/>
            <person name="Cros-Aarteil S."/>
            <person name="Calhoun S."/>
            <person name="Haridas S."/>
            <person name="Kuo A."/>
            <person name="Mondo S."/>
            <person name="Pangilinan J."/>
            <person name="Riley R."/>
            <person name="LaButti K."/>
            <person name="Andreopoulos B."/>
            <person name="Lipzen A."/>
            <person name="Chen C."/>
            <person name="Yanf M."/>
            <person name="Daum C."/>
            <person name="Ng V."/>
            <person name="Clum A."/>
            <person name="Steindorff A."/>
            <person name="Ohm R."/>
            <person name="Martin F."/>
            <person name="Silar P."/>
            <person name="Natvig D."/>
            <person name="Lalanne C."/>
            <person name="Gautier V."/>
            <person name="Ament-velasquez S.L."/>
            <person name="Kruys A."/>
            <person name="Hutchinson M.I."/>
            <person name="Powell A.J."/>
            <person name="Barry K."/>
            <person name="Miller A.N."/>
            <person name="Grigoriev I.V."/>
            <person name="Debuchy R."/>
            <person name="Gladieux P."/>
            <person name="Thoren M.H."/>
            <person name="Johannesson H."/>
        </authorList>
    </citation>
    <scope>NUCLEOTIDE SEQUENCE</scope>
    <source>
        <strain evidence="2">SMH2392-1A</strain>
    </source>
</reference>
<feature type="region of interest" description="Disordered" evidence="1">
    <location>
        <begin position="15"/>
        <end position="47"/>
    </location>
</feature>
<evidence type="ECO:0000313" key="3">
    <source>
        <dbReference type="Proteomes" id="UP001172101"/>
    </source>
</evidence>
<name>A0AA40AMQ0_9PEZI</name>
<comment type="caution">
    <text evidence="2">The sequence shown here is derived from an EMBL/GenBank/DDBJ whole genome shotgun (WGS) entry which is preliminary data.</text>
</comment>
<accession>A0AA40AMQ0</accession>
<dbReference type="EMBL" id="JAUIRO010000004">
    <property type="protein sequence ID" value="KAK0718678.1"/>
    <property type="molecule type" value="Genomic_DNA"/>
</dbReference>
<proteinExistence type="predicted"/>
<gene>
    <name evidence="2" type="ORF">B0T26DRAFT_645057</name>
</gene>
<organism evidence="2 3">
    <name type="scientific">Lasiosphaeria miniovina</name>
    <dbReference type="NCBI Taxonomy" id="1954250"/>
    <lineage>
        <taxon>Eukaryota</taxon>
        <taxon>Fungi</taxon>
        <taxon>Dikarya</taxon>
        <taxon>Ascomycota</taxon>
        <taxon>Pezizomycotina</taxon>
        <taxon>Sordariomycetes</taxon>
        <taxon>Sordariomycetidae</taxon>
        <taxon>Sordariales</taxon>
        <taxon>Lasiosphaeriaceae</taxon>
        <taxon>Lasiosphaeria</taxon>
    </lineage>
</organism>
<evidence type="ECO:0000313" key="2">
    <source>
        <dbReference type="EMBL" id="KAK0718678.1"/>
    </source>
</evidence>
<dbReference type="AlphaFoldDB" id="A0AA40AMQ0"/>
<sequence length="147" mass="17157">MADYQALKADNERLKTEVSGLQKRTKKQEKELATKKPKLKQPPTYEGDQASLEGWLTTLRSYFKYHDAMFPEAEDKMIFASSCMGGRAKRWFSKFEAEYNTFTNRNAWDDITTDCYQSFDKFSEHISALFGEVDAKRRSQARLNTLR</sequence>
<dbReference type="RefSeq" id="XP_060297471.1">
    <property type="nucleotide sequence ID" value="XM_060437681.1"/>
</dbReference>
<protein>
    <recommendedName>
        <fullName evidence="4">Retrotransposon gag domain-containing protein</fullName>
    </recommendedName>
</protein>
<dbReference type="Proteomes" id="UP001172101">
    <property type="component" value="Unassembled WGS sequence"/>
</dbReference>